<keyword evidence="4" id="KW-1185">Reference proteome</keyword>
<feature type="region of interest" description="Disordered" evidence="1">
    <location>
        <begin position="86"/>
        <end position="126"/>
    </location>
</feature>
<feature type="compositionally biased region" description="Acidic residues" evidence="1">
    <location>
        <begin position="67"/>
        <end position="79"/>
    </location>
</feature>
<dbReference type="GO" id="GO:0006397">
    <property type="term" value="P:mRNA processing"/>
    <property type="evidence" value="ECO:0007669"/>
    <property type="project" value="InterPro"/>
</dbReference>
<dbReference type="PANTHER" id="PTHR46837:SF7">
    <property type="entry name" value="BTZ DOMAIN-CONTAINING PROTEIN"/>
    <property type="match status" value="1"/>
</dbReference>
<dbReference type="Gramene" id="OQU87431">
    <property type="protein sequence ID" value="OQU87431"/>
    <property type="gene ID" value="SORBI_3003G278633"/>
</dbReference>
<sequence>MAQAEKVCEEGTEEYESDLSTVRHRGAASDDKEEEEVGGGGSRRGSPRVVHGVRLRVRRRLRREVHDTEEEDVEYEDDVCDKSEARVAGGETGVVNSPAANERKYEDDEAAVEGDEEEEAERNRRRLASSASTTFAFRARKTAAVVTKGLRLVSSLLILLFIGAVVQIFGGQKIWDPKEEAVWAHDLFNEINFHDNKHDNASIMQSVDNDYFQGCKSYYDTKSSDQRQCTQPCNAVYQQKYVQQPILPKPRASAKIFVQKVMSTNKIQSHPQTTLVSLSGDGEATVPPESNSFVVVSAVTGHDGMNEVERTYFLDGGSLVLGNTGARGSMLDDPVIMFSGLHPRGPGLTSDAVVLVEFVHQWRGGNSEMGLMTWYS</sequence>
<gene>
    <name evidence="3" type="ORF">SORBI_3003G278633</name>
</gene>
<keyword evidence="2" id="KW-0812">Transmembrane</keyword>
<protein>
    <submittedName>
        <fullName evidence="3">Uncharacterized protein</fullName>
    </submittedName>
</protein>
<evidence type="ECO:0000313" key="3">
    <source>
        <dbReference type="EMBL" id="OQU87431.1"/>
    </source>
</evidence>
<name>A0A1W0VZ89_SORBI</name>
<dbReference type="AlphaFoldDB" id="A0A1W0VZ89"/>
<dbReference type="GO" id="GO:0003729">
    <property type="term" value="F:mRNA binding"/>
    <property type="evidence" value="ECO:0007669"/>
    <property type="project" value="InterPro"/>
</dbReference>
<evidence type="ECO:0000256" key="1">
    <source>
        <dbReference type="SAM" id="MobiDB-lite"/>
    </source>
</evidence>
<dbReference type="PANTHER" id="PTHR46837">
    <property type="entry name" value="PROTEIN MLN51 HOMOLOG"/>
    <property type="match status" value="1"/>
</dbReference>
<dbReference type="GO" id="GO:0035145">
    <property type="term" value="C:exon-exon junction complex"/>
    <property type="evidence" value="ECO:0007669"/>
    <property type="project" value="InterPro"/>
</dbReference>
<feature type="transmembrane region" description="Helical" evidence="2">
    <location>
        <begin position="150"/>
        <end position="170"/>
    </location>
</feature>
<proteinExistence type="predicted"/>
<reference evidence="4" key="2">
    <citation type="journal article" date="2018" name="Plant J.">
        <title>The Sorghum bicolor reference genome: improved assembly, gene annotations, a transcriptome atlas, and signatures of genome organization.</title>
        <authorList>
            <person name="McCormick R.F."/>
            <person name="Truong S.K."/>
            <person name="Sreedasyam A."/>
            <person name="Jenkins J."/>
            <person name="Shu S."/>
            <person name="Sims D."/>
            <person name="Kennedy M."/>
            <person name="Amirebrahimi M."/>
            <person name="Weers B.D."/>
            <person name="McKinley B."/>
            <person name="Mattison A."/>
            <person name="Morishige D.T."/>
            <person name="Grimwood J."/>
            <person name="Schmutz J."/>
            <person name="Mullet J.E."/>
        </authorList>
    </citation>
    <scope>NUCLEOTIDE SEQUENCE [LARGE SCALE GENOMIC DNA]</scope>
    <source>
        <strain evidence="4">cv. BTx623</strain>
    </source>
</reference>
<organism evidence="3 4">
    <name type="scientific">Sorghum bicolor</name>
    <name type="common">Sorghum</name>
    <name type="synonym">Sorghum vulgare</name>
    <dbReference type="NCBI Taxonomy" id="4558"/>
    <lineage>
        <taxon>Eukaryota</taxon>
        <taxon>Viridiplantae</taxon>
        <taxon>Streptophyta</taxon>
        <taxon>Embryophyta</taxon>
        <taxon>Tracheophyta</taxon>
        <taxon>Spermatophyta</taxon>
        <taxon>Magnoliopsida</taxon>
        <taxon>Liliopsida</taxon>
        <taxon>Poales</taxon>
        <taxon>Poaceae</taxon>
        <taxon>PACMAD clade</taxon>
        <taxon>Panicoideae</taxon>
        <taxon>Andropogonodae</taxon>
        <taxon>Andropogoneae</taxon>
        <taxon>Sorghinae</taxon>
        <taxon>Sorghum</taxon>
    </lineage>
</organism>
<dbReference type="EMBL" id="CM000762">
    <property type="protein sequence ID" value="OQU87431.1"/>
    <property type="molecule type" value="Genomic_DNA"/>
</dbReference>
<dbReference type="InParanoid" id="A0A1W0VZ89"/>
<feature type="region of interest" description="Disordered" evidence="1">
    <location>
        <begin position="1"/>
        <end position="50"/>
    </location>
</feature>
<keyword evidence="2" id="KW-1133">Transmembrane helix</keyword>
<dbReference type="InterPro" id="IPR044796">
    <property type="entry name" value="MLN51_plant"/>
</dbReference>
<accession>A0A1W0VZ89</accession>
<feature type="compositionally biased region" description="Acidic residues" evidence="1">
    <location>
        <begin position="107"/>
        <end position="120"/>
    </location>
</feature>
<dbReference type="STRING" id="4558.A0A1W0VZ89"/>
<evidence type="ECO:0000313" key="4">
    <source>
        <dbReference type="Proteomes" id="UP000000768"/>
    </source>
</evidence>
<evidence type="ECO:0000256" key="2">
    <source>
        <dbReference type="SAM" id="Phobius"/>
    </source>
</evidence>
<keyword evidence="2" id="KW-0472">Membrane</keyword>
<feature type="region of interest" description="Disordered" evidence="1">
    <location>
        <begin position="60"/>
        <end position="79"/>
    </location>
</feature>
<reference evidence="3 4" key="1">
    <citation type="journal article" date="2009" name="Nature">
        <title>The Sorghum bicolor genome and the diversification of grasses.</title>
        <authorList>
            <person name="Paterson A.H."/>
            <person name="Bowers J.E."/>
            <person name="Bruggmann R."/>
            <person name="Dubchak I."/>
            <person name="Grimwood J."/>
            <person name="Gundlach H."/>
            <person name="Haberer G."/>
            <person name="Hellsten U."/>
            <person name="Mitros T."/>
            <person name="Poliakov A."/>
            <person name="Schmutz J."/>
            <person name="Spannagl M."/>
            <person name="Tang H."/>
            <person name="Wang X."/>
            <person name="Wicker T."/>
            <person name="Bharti A.K."/>
            <person name="Chapman J."/>
            <person name="Feltus F.A."/>
            <person name="Gowik U."/>
            <person name="Grigoriev I.V."/>
            <person name="Lyons E."/>
            <person name="Maher C.A."/>
            <person name="Martis M."/>
            <person name="Narechania A."/>
            <person name="Otillar R.P."/>
            <person name="Penning B.W."/>
            <person name="Salamov A.A."/>
            <person name="Wang Y."/>
            <person name="Zhang L."/>
            <person name="Carpita N.C."/>
            <person name="Freeling M."/>
            <person name="Gingle A.R."/>
            <person name="Hash C.T."/>
            <person name="Keller B."/>
            <person name="Klein P."/>
            <person name="Kresovich S."/>
            <person name="McCann M.C."/>
            <person name="Ming R."/>
            <person name="Peterson D.G."/>
            <person name="Mehboob-ur-Rahman"/>
            <person name="Ware D."/>
            <person name="Westhoff P."/>
            <person name="Mayer K.F."/>
            <person name="Messing J."/>
            <person name="Rokhsar D.S."/>
        </authorList>
    </citation>
    <scope>NUCLEOTIDE SEQUENCE [LARGE SCALE GENOMIC DNA]</scope>
    <source>
        <strain evidence="4">cv. BTx623</strain>
    </source>
</reference>
<dbReference type="Proteomes" id="UP000000768">
    <property type="component" value="Chromosome 3"/>
</dbReference>